<protein>
    <submittedName>
        <fullName evidence="2">Acyl-CoA reductase</fullName>
    </submittedName>
</protein>
<evidence type="ECO:0000313" key="2">
    <source>
        <dbReference type="EMBL" id="GAA3227397.1"/>
    </source>
</evidence>
<dbReference type="EMBL" id="BAAAUV010000017">
    <property type="protein sequence ID" value="GAA3227397.1"/>
    <property type="molecule type" value="Genomic_DNA"/>
</dbReference>
<keyword evidence="1" id="KW-0521">NADP</keyword>
<evidence type="ECO:0000313" key="3">
    <source>
        <dbReference type="Proteomes" id="UP001501237"/>
    </source>
</evidence>
<gene>
    <name evidence="2" type="ORF">GCM10010468_56180</name>
</gene>
<proteinExistence type="predicted"/>
<keyword evidence="3" id="KW-1185">Reference proteome</keyword>
<dbReference type="InterPro" id="IPR008670">
    <property type="entry name" value="CoA_reduct_LuxC"/>
</dbReference>
<comment type="caution">
    <text evidence="2">The sequence shown here is derived from an EMBL/GenBank/DDBJ whole genome shotgun (WGS) entry which is preliminary data.</text>
</comment>
<accession>A0ABP6QGF0</accession>
<reference evidence="3" key="1">
    <citation type="journal article" date="2019" name="Int. J. Syst. Evol. Microbiol.">
        <title>The Global Catalogue of Microorganisms (GCM) 10K type strain sequencing project: providing services to taxonomists for standard genome sequencing and annotation.</title>
        <authorList>
            <consortium name="The Broad Institute Genomics Platform"/>
            <consortium name="The Broad Institute Genome Sequencing Center for Infectious Disease"/>
            <person name="Wu L."/>
            <person name="Ma J."/>
        </authorList>
    </citation>
    <scope>NUCLEOTIDE SEQUENCE [LARGE SCALE GENOMIC DNA]</scope>
    <source>
        <strain evidence="3">JCM 9377</strain>
    </source>
</reference>
<name>A0ABP6QGF0_9ACTN</name>
<evidence type="ECO:0000256" key="1">
    <source>
        <dbReference type="ARBA" id="ARBA00022857"/>
    </source>
</evidence>
<dbReference type="Proteomes" id="UP001501237">
    <property type="component" value="Unassembled WGS sequence"/>
</dbReference>
<sequence length="398" mass="42233">MIVETVPPLGPLLAETAAEPPDGPLTVGDERVRDFLAALSKRLLDPARARLHPELAALGFFLRRGELNRLGSFTDPGGVLRHPRGLVLHFPPANVDTVFVYSWALSALAGNANIVRLSARGGPATGAILDALRETDAHPAIARTQRLVSYDRSDEITAALSLACDLRVIWGGDSSVEGLRRFPLRPSARDLAFPDRSSFAAVSSGAWAAAGPAERRRAADAFVTDSYWFDQAACSSPRTVFWVGGGSAGDRTEFCALVDEAAAARGFTTDAAMAVQKRVAAYGMAAEGAADSLRFHGNGLAAIGLTDPGRLPRHWLGAGAFAHTEVPGLASLIPRLTRKDQTLSVYGFDAAELHAFAAAAGGRGIDRIVPFGSALSFAPVWDGYDLLHEFTRLVTVRV</sequence>
<organism evidence="2 3">
    <name type="scientific">Actinocorallia longicatena</name>
    <dbReference type="NCBI Taxonomy" id="111803"/>
    <lineage>
        <taxon>Bacteria</taxon>
        <taxon>Bacillati</taxon>
        <taxon>Actinomycetota</taxon>
        <taxon>Actinomycetes</taxon>
        <taxon>Streptosporangiales</taxon>
        <taxon>Thermomonosporaceae</taxon>
        <taxon>Actinocorallia</taxon>
    </lineage>
</organism>
<dbReference type="Pfam" id="PF05893">
    <property type="entry name" value="LuxC"/>
    <property type="match status" value="1"/>
</dbReference>
<dbReference type="RefSeq" id="WP_344834094.1">
    <property type="nucleotide sequence ID" value="NZ_BAAAUV010000017.1"/>
</dbReference>